<comment type="caution">
    <text evidence="1">The sequence shown here is derived from an EMBL/GenBank/DDBJ whole genome shotgun (WGS) entry which is preliminary data.</text>
</comment>
<evidence type="ECO:0000313" key="2">
    <source>
        <dbReference type="Proteomes" id="UP000604046"/>
    </source>
</evidence>
<protein>
    <submittedName>
        <fullName evidence="1">Adck1 protein</fullName>
    </submittedName>
</protein>
<organism evidence="1 2">
    <name type="scientific">Symbiodinium natans</name>
    <dbReference type="NCBI Taxonomy" id="878477"/>
    <lineage>
        <taxon>Eukaryota</taxon>
        <taxon>Sar</taxon>
        <taxon>Alveolata</taxon>
        <taxon>Dinophyceae</taxon>
        <taxon>Suessiales</taxon>
        <taxon>Symbiodiniaceae</taxon>
        <taxon>Symbiodinium</taxon>
    </lineage>
</organism>
<name>A0A812RDV6_9DINO</name>
<dbReference type="EMBL" id="CAJNDS010002332">
    <property type="protein sequence ID" value="CAE7436677.1"/>
    <property type="molecule type" value="Genomic_DNA"/>
</dbReference>
<dbReference type="AlphaFoldDB" id="A0A812RDV6"/>
<sequence length="100" mass="11417">MRRRNHTLGLCRPCGYFIMKELRMSSLVLALLPLCSLQEDGCRRGSDCDYCHLCTEEDVKARKKRNKHKARSEKRAAACIARAAARAHELLQESESLDEP</sequence>
<keyword evidence="2" id="KW-1185">Reference proteome</keyword>
<dbReference type="Proteomes" id="UP000604046">
    <property type="component" value="Unassembled WGS sequence"/>
</dbReference>
<evidence type="ECO:0000313" key="1">
    <source>
        <dbReference type="EMBL" id="CAE7436677.1"/>
    </source>
</evidence>
<proteinExistence type="predicted"/>
<accession>A0A812RDV6</accession>
<reference evidence="1" key="1">
    <citation type="submission" date="2021-02" db="EMBL/GenBank/DDBJ databases">
        <authorList>
            <person name="Dougan E. K."/>
            <person name="Rhodes N."/>
            <person name="Thang M."/>
            <person name="Chan C."/>
        </authorList>
    </citation>
    <scope>NUCLEOTIDE SEQUENCE</scope>
</reference>
<gene>
    <name evidence="1" type="primary">adck1</name>
    <name evidence="1" type="ORF">SNAT2548_LOCUS23728</name>
</gene>